<comment type="caution">
    <text evidence="2">The sequence shown here is derived from an EMBL/GenBank/DDBJ whole genome shotgun (WGS) entry which is preliminary data.</text>
</comment>
<dbReference type="Proteomes" id="UP001470230">
    <property type="component" value="Unassembled WGS sequence"/>
</dbReference>
<feature type="compositionally biased region" description="Basic and acidic residues" evidence="1">
    <location>
        <begin position="129"/>
        <end position="138"/>
    </location>
</feature>
<reference evidence="2 3" key="1">
    <citation type="submission" date="2024-04" db="EMBL/GenBank/DDBJ databases">
        <title>Tritrichomonas musculus Genome.</title>
        <authorList>
            <person name="Alves-Ferreira E."/>
            <person name="Grigg M."/>
            <person name="Lorenzi H."/>
            <person name="Galac M."/>
        </authorList>
    </citation>
    <scope>NUCLEOTIDE SEQUENCE [LARGE SCALE GENOMIC DNA]</scope>
    <source>
        <strain evidence="2 3">EAF2021</strain>
    </source>
</reference>
<feature type="region of interest" description="Disordered" evidence="1">
    <location>
        <begin position="72"/>
        <end position="93"/>
    </location>
</feature>
<proteinExistence type="predicted"/>
<name>A0ABR2JRS3_9EUKA</name>
<accession>A0ABR2JRS3</accession>
<feature type="compositionally biased region" description="Low complexity" evidence="1">
    <location>
        <begin position="72"/>
        <end position="86"/>
    </location>
</feature>
<evidence type="ECO:0000313" key="2">
    <source>
        <dbReference type="EMBL" id="KAK8881476.1"/>
    </source>
</evidence>
<feature type="compositionally biased region" description="Polar residues" evidence="1">
    <location>
        <begin position="139"/>
        <end position="148"/>
    </location>
</feature>
<dbReference type="EMBL" id="JAPFFF010000010">
    <property type="protein sequence ID" value="KAK8881476.1"/>
    <property type="molecule type" value="Genomic_DNA"/>
</dbReference>
<keyword evidence="3" id="KW-1185">Reference proteome</keyword>
<evidence type="ECO:0000313" key="3">
    <source>
        <dbReference type="Proteomes" id="UP001470230"/>
    </source>
</evidence>
<feature type="region of interest" description="Disordered" evidence="1">
    <location>
        <begin position="127"/>
        <end position="150"/>
    </location>
</feature>
<protein>
    <submittedName>
        <fullName evidence="2">Uncharacterized protein</fullName>
    </submittedName>
</protein>
<sequence length="156" mass="17844">MGKVGRPKYRTAVKFVEFKNPNGTVRVFLYINKKIIQLLPNNIDAILFLHGVRNPYRIVTNPVTRRREFVSSNANPNASNENASLNDDQNQINLDQPENDLEILNDSASDTPFTPFFSDLDEINDESAMDLKDEKSEMSPDSFNSNEPYNPFQILF</sequence>
<evidence type="ECO:0000256" key="1">
    <source>
        <dbReference type="SAM" id="MobiDB-lite"/>
    </source>
</evidence>
<gene>
    <name evidence="2" type="ORF">M9Y10_004212</name>
</gene>
<organism evidence="2 3">
    <name type="scientific">Tritrichomonas musculus</name>
    <dbReference type="NCBI Taxonomy" id="1915356"/>
    <lineage>
        <taxon>Eukaryota</taxon>
        <taxon>Metamonada</taxon>
        <taxon>Parabasalia</taxon>
        <taxon>Tritrichomonadida</taxon>
        <taxon>Tritrichomonadidae</taxon>
        <taxon>Tritrichomonas</taxon>
    </lineage>
</organism>